<dbReference type="PANTHER" id="PTHR21016:SF25">
    <property type="entry name" value="TM2 DOMAIN-CONTAINING PROTEIN DDB_G0277895-RELATED"/>
    <property type="match status" value="1"/>
</dbReference>
<evidence type="ECO:0000256" key="1">
    <source>
        <dbReference type="ARBA" id="ARBA00004141"/>
    </source>
</evidence>
<evidence type="ECO:0000256" key="3">
    <source>
        <dbReference type="ARBA" id="ARBA00022989"/>
    </source>
</evidence>
<dbReference type="InterPro" id="IPR007829">
    <property type="entry name" value="TM2"/>
</dbReference>
<evidence type="ECO:0000313" key="7">
    <source>
        <dbReference type="Proteomes" id="UP001629156"/>
    </source>
</evidence>
<dbReference type="Proteomes" id="UP001629156">
    <property type="component" value="Unassembled WGS sequence"/>
</dbReference>
<name>A0ABW8YVZ7_9FLAO</name>
<dbReference type="PANTHER" id="PTHR21016">
    <property type="entry name" value="BETA-AMYLOID BINDING PROTEIN-RELATED"/>
    <property type="match status" value="1"/>
</dbReference>
<comment type="caution">
    <text evidence="6">The sequence shown here is derived from an EMBL/GenBank/DDBJ whole genome shotgun (WGS) entry which is preliminary data.</text>
</comment>
<accession>A0ABW8YVZ7</accession>
<keyword evidence="4" id="KW-0472">Membrane</keyword>
<organism evidence="6 7">
    <name type="scientific">Flavobacterium rhizosphaerae</name>
    <dbReference type="NCBI Taxonomy" id="3163298"/>
    <lineage>
        <taxon>Bacteria</taxon>
        <taxon>Pseudomonadati</taxon>
        <taxon>Bacteroidota</taxon>
        <taxon>Flavobacteriia</taxon>
        <taxon>Flavobacteriales</taxon>
        <taxon>Flavobacteriaceae</taxon>
        <taxon>Flavobacterium</taxon>
    </lineage>
</organism>
<evidence type="ECO:0000256" key="4">
    <source>
        <dbReference type="ARBA" id="ARBA00023136"/>
    </source>
</evidence>
<sequence>MEQSKVENYLMVNSKYFKPAHLQYLRDRLLILDESKWFAVQSIELKAPDTTLLISIFAGGLGIDRFYIGDTGLGVGKLLTAGGCGIWAIVDWFLIQDAAREKNMEKMQMLLG</sequence>
<proteinExistence type="predicted"/>
<evidence type="ECO:0000256" key="2">
    <source>
        <dbReference type="ARBA" id="ARBA00022692"/>
    </source>
</evidence>
<reference evidence="6 7" key="1">
    <citation type="submission" date="2024-06" db="EMBL/GenBank/DDBJ databases">
        <authorList>
            <person name="Kaempfer P."/>
            <person name="Viver T."/>
        </authorList>
    </citation>
    <scope>NUCLEOTIDE SEQUENCE [LARGE SCALE GENOMIC DNA]</scope>
    <source>
        <strain evidence="6 7">ST-119</strain>
    </source>
</reference>
<dbReference type="EMBL" id="JBELPZ010000002">
    <property type="protein sequence ID" value="MFL9843331.1"/>
    <property type="molecule type" value="Genomic_DNA"/>
</dbReference>
<evidence type="ECO:0000259" key="5">
    <source>
        <dbReference type="Pfam" id="PF05154"/>
    </source>
</evidence>
<evidence type="ECO:0000313" key="6">
    <source>
        <dbReference type="EMBL" id="MFL9843331.1"/>
    </source>
</evidence>
<keyword evidence="3" id="KW-1133">Transmembrane helix</keyword>
<gene>
    <name evidence="6" type="ORF">ABS766_02755</name>
</gene>
<feature type="domain" description="TM2" evidence="5">
    <location>
        <begin position="50"/>
        <end position="93"/>
    </location>
</feature>
<dbReference type="InterPro" id="IPR050932">
    <property type="entry name" value="TM2D1-3-like"/>
</dbReference>
<dbReference type="Pfam" id="PF05154">
    <property type="entry name" value="TM2"/>
    <property type="match status" value="1"/>
</dbReference>
<comment type="subcellular location">
    <subcellularLocation>
        <location evidence="1">Membrane</location>
        <topology evidence="1">Multi-pass membrane protein</topology>
    </subcellularLocation>
</comment>
<keyword evidence="7" id="KW-1185">Reference proteome</keyword>
<dbReference type="RefSeq" id="WP_408083578.1">
    <property type="nucleotide sequence ID" value="NZ_JBELPZ010000002.1"/>
</dbReference>
<keyword evidence="2" id="KW-0812">Transmembrane</keyword>
<protein>
    <submittedName>
        <fullName evidence="6">TM2 domain-containing protein</fullName>
    </submittedName>
</protein>